<evidence type="ECO:0000313" key="17">
    <source>
        <dbReference type="Proteomes" id="UP001225644"/>
    </source>
</evidence>
<dbReference type="Pfam" id="PF02776">
    <property type="entry name" value="TPP_enzyme_N"/>
    <property type="match status" value="1"/>
</dbReference>
<feature type="domain" description="Thiamine pyrophosphate enzyme central" evidence="13">
    <location>
        <begin position="210"/>
        <end position="345"/>
    </location>
</feature>
<evidence type="ECO:0000256" key="2">
    <source>
        <dbReference type="ARBA" id="ARBA00005025"/>
    </source>
</evidence>
<dbReference type="InterPro" id="IPR029035">
    <property type="entry name" value="DHS-like_NAD/FAD-binding_dom"/>
</dbReference>
<dbReference type="InterPro" id="IPR000399">
    <property type="entry name" value="TPP-bd_CS"/>
</dbReference>
<comment type="pathway">
    <text evidence="1 12">Amino-acid biosynthesis; L-isoleucine biosynthesis; L-isoleucine from 2-oxobutanoate: step 1/4.</text>
</comment>
<evidence type="ECO:0000256" key="7">
    <source>
        <dbReference type="ARBA" id="ARBA00022723"/>
    </source>
</evidence>
<evidence type="ECO:0000256" key="3">
    <source>
        <dbReference type="ARBA" id="ARBA00007812"/>
    </source>
</evidence>
<dbReference type="EMBL" id="JAUSUX010000017">
    <property type="protein sequence ID" value="MDQ0287008.1"/>
    <property type="molecule type" value="Genomic_DNA"/>
</dbReference>
<evidence type="ECO:0000259" key="15">
    <source>
        <dbReference type="Pfam" id="PF02776"/>
    </source>
</evidence>
<sequence>MQGLTDGKVGFPLEVVKLMEKTGAQIFVDSLMEQGVETIFGYPGGNVIQIYDALYDADINHILTRHEQGAAHAADGYARASGRPGVCLATSGPGATNLVTGIATAYMDSVPLVAFTGQVSSALLGRDSFQEADITGITMPITKHNYIVKDISELARVVKEAFYIATTGRPGPVLVDILSDVAAARTSQEDCGPVNLPGYRPVTEPDPEQLNRAARAIARAERPVIYAGGGVVSAGAHNELRLLAELILAPVATTLMGLGGFPGDHPLALGMLGMHGSKYANFAVNECDVLIAVGVRFADRGTGKRDLFARDAVIIHIDIDPAEIGKNVEVDIPVIGDVKKVLAGLIERLEKKLPGAWQEKIQKWKKEYPITYEENGRLKPQQVIREIFKVTNGKARITTDVGQHQMFTAQHYTFTRPRTFISSGGLGTMGFGLPAAIGVQVACPDEIVFDIAGDGSFQMNVQELATAVNYQLPIKVAIMDNGYLGMVRQWQELFYNRRYSYTELINPDFVKLAEAYGAVGMRVTTPDEVASALQEALDIPQPVVIDFVIEREENVFPMVPPGAPLNKMLG</sequence>
<evidence type="ECO:0000256" key="9">
    <source>
        <dbReference type="ARBA" id="ARBA00023052"/>
    </source>
</evidence>
<evidence type="ECO:0000256" key="10">
    <source>
        <dbReference type="ARBA" id="ARBA00023304"/>
    </source>
</evidence>
<dbReference type="InterPro" id="IPR012000">
    <property type="entry name" value="Thiamin_PyroP_enz_cen_dom"/>
</dbReference>
<evidence type="ECO:0000259" key="13">
    <source>
        <dbReference type="Pfam" id="PF00205"/>
    </source>
</evidence>
<dbReference type="InterPro" id="IPR039368">
    <property type="entry name" value="AHAS_TPP"/>
</dbReference>
<keyword evidence="5 12" id="KW-0028">Amino-acid biosynthesis</keyword>
<dbReference type="CDD" id="cd07035">
    <property type="entry name" value="TPP_PYR_POX_like"/>
    <property type="match status" value="1"/>
</dbReference>
<dbReference type="InterPro" id="IPR012001">
    <property type="entry name" value="Thiamin_PyroP_enz_TPP-bd_dom"/>
</dbReference>
<dbReference type="InterPro" id="IPR011766">
    <property type="entry name" value="TPP_enzyme_TPP-bd"/>
</dbReference>
<dbReference type="InterPro" id="IPR029061">
    <property type="entry name" value="THDP-binding"/>
</dbReference>
<evidence type="ECO:0000256" key="1">
    <source>
        <dbReference type="ARBA" id="ARBA00004974"/>
    </source>
</evidence>
<dbReference type="EC" id="2.2.1.6" evidence="4 12"/>
<keyword evidence="17" id="KW-1185">Reference proteome</keyword>
<evidence type="ECO:0000313" key="16">
    <source>
        <dbReference type="EMBL" id="MDQ0287008.1"/>
    </source>
</evidence>
<dbReference type="Gene3D" id="3.40.50.970">
    <property type="match status" value="2"/>
</dbReference>
<evidence type="ECO:0000256" key="6">
    <source>
        <dbReference type="ARBA" id="ARBA00022679"/>
    </source>
</evidence>
<evidence type="ECO:0000256" key="11">
    <source>
        <dbReference type="ARBA" id="ARBA00048670"/>
    </source>
</evidence>
<dbReference type="Pfam" id="PF00205">
    <property type="entry name" value="TPP_enzyme_M"/>
    <property type="match status" value="1"/>
</dbReference>
<comment type="cofactor">
    <cofactor evidence="12">
        <name>Mg(2+)</name>
        <dbReference type="ChEBI" id="CHEBI:18420"/>
    </cofactor>
    <text evidence="12">Binds 1 Mg(2+) ion per subunit.</text>
</comment>
<reference evidence="16 17" key="1">
    <citation type="submission" date="2023-07" db="EMBL/GenBank/DDBJ databases">
        <title>Genomic Encyclopedia of Type Strains, Phase IV (KMG-IV): sequencing the most valuable type-strain genomes for metagenomic binning, comparative biology and taxonomic classification.</title>
        <authorList>
            <person name="Goeker M."/>
        </authorList>
    </citation>
    <scope>NUCLEOTIDE SEQUENCE [LARGE SCALE GENOMIC DNA]</scope>
    <source>
        <strain evidence="16 17">DSM 12396</strain>
    </source>
</reference>
<evidence type="ECO:0000259" key="14">
    <source>
        <dbReference type="Pfam" id="PF02775"/>
    </source>
</evidence>
<organism evidence="16 17">
    <name type="scientific">Desulfofundulus luciae</name>
    <dbReference type="NCBI Taxonomy" id="74702"/>
    <lineage>
        <taxon>Bacteria</taxon>
        <taxon>Bacillati</taxon>
        <taxon>Bacillota</taxon>
        <taxon>Clostridia</taxon>
        <taxon>Eubacteriales</taxon>
        <taxon>Peptococcaceae</taxon>
        <taxon>Desulfofundulus</taxon>
    </lineage>
</organism>
<dbReference type="PROSITE" id="PS00187">
    <property type="entry name" value="TPP_ENZYMES"/>
    <property type="match status" value="1"/>
</dbReference>
<dbReference type="SUPFAM" id="SSF52467">
    <property type="entry name" value="DHS-like NAD/FAD-binding domain"/>
    <property type="match status" value="1"/>
</dbReference>
<keyword evidence="8 12" id="KW-0460">Magnesium</keyword>
<comment type="pathway">
    <text evidence="2 12">Amino-acid biosynthesis; L-valine biosynthesis; L-valine from pyruvate: step 1/4.</text>
</comment>
<name>A0ABU0B2R8_9FIRM</name>
<dbReference type="CDD" id="cd02015">
    <property type="entry name" value="TPP_AHAS"/>
    <property type="match status" value="1"/>
</dbReference>
<accession>A0ABU0B2R8</accession>
<evidence type="ECO:0000256" key="5">
    <source>
        <dbReference type="ARBA" id="ARBA00022605"/>
    </source>
</evidence>
<feature type="domain" description="Thiamine pyrophosphate enzyme N-terminal TPP-binding" evidence="15">
    <location>
        <begin position="22"/>
        <end position="135"/>
    </location>
</feature>
<evidence type="ECO:0000256" key="12">
    <source>
        <dbReference type="RuleBase" id="RU003591"/>
    </source>
</evidence>
<gene>
    <name evidence="16" type="ORF">J2Z49_002125</name>
</gene>
<comment type="similarity">
    <text evidence="3 12">Belongs to the TPP enzyme family.</text>
</comment>
<comment type="cofactor">
    <cofactor evidence="12">
        <name>thiamine diphosphate</name>
        <dbReference type="ChEBI" id="CHEBI:58937"/>
    </cofactor>
    <text evidence="12">Binds 1 thiamine pyrophosphate per subunit.</text>
</comment>
<keyword evidence="10 12" id="KW-0100">Branched-chain amino acid biosynthesis</keyword>
<comment type="catalytic activity">
    <reaction evidence="11 12">
        <text>2 pyruvate + H(+) = (2S)-2-acetolactate + CO2</text>
        <dbReference type="Rhea" id="RHEA:25249"/>
        <dbReference type="ChEBI" id="CHEBI:15361"/>
        <dbReference type="ChEBI" id="CHEBI:15378"/>
        <dbReference type="ChEBI" id="CHEBI:16526"/>
        <dbReference type="ChEBI" id="CHEBI:58476"/>
        <dbReference type="EC" id="2.2.1.6"/>
    </reaction>
</comment>
<evidence type="ECO:0000256" key="4">
    <source>
        <dbReference type="ARBA" id="ARBA00013145"/>
    </source>
</evidence>
<keyword evidence="7 12" id="KW-0479">Metal-binding</keyword>
<dbReference type="PANTHER" id="PTHR18968:SF13">
    <property type="entry name" value="ACETOLACTATE SYNTHASE CATALYTIC SUBUNIT, MITOCHONDRIAL"/>
    <property type="match status" value="1"/>
</dbReference>
<feature type="domain" description="Thiamine pyrophosphate enzyme TPP-binding" evidence="14">
    <location>
        <begin position="400"/>
        <end position="547"/>
    </location>
</feature>
<dbReference type="Proteomes" id="UP001225644">
    <property type="component" value="Unassembled WGS sequence"/>
</dbReference>
<proteinExistence type="inferred from homology"/>
<dbReference type="Pfam" id="PF02775">
    <property type="entry name" value="TPP_enzyme_C"/>
    <property type="match status" value="1"/>
</dbReference>
<dbReference type="Gene3D" id="3.40.50.1220">
    <property type="entry name" value="TPP-binding domain"/>
    <property type="match status" value="1"/>
</dbReference>
<dbReference type="PANTHER" id="PTHR18968">
    <property type="entry name" value="THIAMINE PYROPHOSPHATE ENZYMES"/>
    <property type="match status" value="1"/>
</dbReference>
<dbReference type="InterPro" id="IPR012846">
    <property type="entry name" value="Acetolactate_synth_lsu"/>
</dbReference>
<evidence type="ECO:0000256" key="8">
    <source>
        <dbReference type="ARBA" id="ARBA00022842"/>
    </source>
</evidence>
<dbReference type="SUPFAM" id="SSF52518">
    <property type="entry name" value="Thiamin diphosphate-binding fold (THDP-binding)"/>
    <property type="match status" value="2"/>
</dbReference>
<dbReference type="NCBIfam" id="TIGR00118">
    <property type="entry name" value="acolac_lg"/>
    <property type="match status" value="1"/>
</dbReference>
<keyword evidence="6 12" id="KW-0808">Transferase</keyword>
<keyword evidence="9 12" id="KW-0786">Thiamine pyrophosphate</keyword>
<comment type="caution">
    <text evidence="16">The sequence shown here is derived from an EMBL/GenBank/DDBJ whole genome shotgun (WGS) entry which is preliminary data.</text>
</comment>
<dbReference type="GO" id="GO:0003984">
    <property type="term" value="F:acetolactate synthase activity"/>
    <property type="evidence" value="ECO:0007669"/>
    <property type="project" value="UniProtKB-EC"/>
</dbReference>
<dbReference type="InterPro" id="IPR045229">
    <property type="entry name" value="TPP_enz"/>
</dbReference>
<protein>
    <recommendedName>
        <fullName evidence="4 12">Acetolactate synthase</fullName>
        <ecNumber evidence="4 12">2.2.1.6</ecNumber>
    </recommendedName>
</protein>